<dbReference type="CDD" id="cd00590">
    <property type="entry name" value="RRM_SF"/>
    <property type="match status" value="2"/>
</dbReference>
<feature type="region of interest" description="Disordered" evidence="3">
    <location>
        <begin position="294"/>
        <end position="419"/>
    </location>
</feature>
<keyword evidence="1 2" id="KW-0694">RNA-binding</keyword>
<proteinExistence type="predicted"/>
<feature type="compositionally biased region" description="Acidic residues" evidence="3">
    <location>
        <begin position="11"/>
        <end position="21"/>
    </location>
</feature>
<sequence length="709" mass="78789">MGDVTDKDYDATEGEGADGEQNEGGLVIDGGTGLSIIPVNAVEERNSFGEETAATQISDGIEDVKMVASQGNDTLYIGNICKLWTKELLICAVMTKQYFLLFLYKVLGALKSHGVKNIEDILLPGDTKKEGRIKGFALLEFNTHLDATAALERLRKPDVVFGLDSSANVAFAQTPIHPNQEVLSQLKTVFMEGLADSWDQEKVNGICKQYGEIVKVKLSRILGTKGKNFGYITFVSRESAIACVDGINNTRIGEGEIKVVKVLLSLNFPFLCYGCSILTFEMSPSFKVKASIAQPHSKGRLEKRGNRNQVVQTTNKETEIVNKAGSSEMRSAKRKGKILSETEFGGGGKPNKHVRAPSKVESANCKRKNQNFNAGGNGKKGSEHDRDRNSSKKQQGDKQRRQSENFRKPKRDPYNRKELDHGADFIIYKDRHTPGYPGSTLGHQNHVYNTVSGSKRPYADMEPHAGFIDPVNRKHGRTHPEYLKPPAGIQHQPRLGYLEHAVVTHGQPRIPISELDFGSHGRPYEVYLEPAVLTPSQPRIQVLEPGFGYHGRPHERYLEPAVRMHSHQSYAGYLEPAVRRQDQSHAGYYESALGKDGCNPYDLTLRRYSVDRAGGQDGHGGGHSAYGAGWYNCWCKLSRQGSAPISEGIPMRTYESKTARDEFPSEFLVVVIKAVGAHPLRKAYYRRHPPQKAYWNTRESCASELSTLR</sequence>
<evidence type="ECO:0000259" key="4">
    <source>
        <dbReference type="PROSITE" id="PS50102"/>
    </source>
</evidence>
<dbReference type="SUPFAM" id="SSF54928">
    <property type="entry name" value="RNA-binding domain, RBD"/>
    <property type="match status" value="1"/>
</dbReference>
<dbReference type="Pfam" id="PF00076">
    <property type="entry name" value="RRM_1"/>
    <property type="match status" value="1"/>
</dbReference>
<protein>
    <recommendedName>
        <fullName evidence="4">RRM domain-containing protein</fullName>
    </recommendedName>
</protein>
<feature type="compositionally biased region" description="Basic and acidic residues" evidence="3">
    <location>
        <begin position="1"/>
        <end position="10"/>
    </location>
</feature>
<evidence type="ECO:0000256" key="2">
    <source>
        <dbReference type="PROSITE-ProRule" id="PRU00176"/>
    </source>
</evidence>
<reference evidence="5" key="1">
    <citation type="submission" date="2019-11" db="EMBL/GenBank/DDBJ databases">
        <authorList>
            <person name="Liu Y."/>
            <person name="Hou J."/>
            <person name="Li T.-Q."/>
            <person name="Guan C.-H."/>
            <person name="Wu X."/>
            <person name="Wu H.-Z."/>
            <person name="Ling F."/>
            <person name="Zhang R."/>
            <person name="Shi X.-G."/>
            <person name="Ren J.-P."/>
            <person name="Chen E.-F."/>
            <person name="Sun J.-M."/>
        </authorList>
    </citation>
    <scope>NUCLEOTIDE SEQUENCE</scope>
    <source>
        <strain evidence="5">Adult_tree_wgs_1</strain>
        <tissue evidence="5">Leaves</tissue>
    </source>
</reference>
<dbReference type="PROSITE" id="PS50102">
    <property type="entry name" value="RRM"/>
    <property type="match status" value="2"/>
</dbReference>
<dbReference type="Proteomes" id="UP000626092">
    <property type="component" value="Unassembled WGS sequence"/>
</dbReference>
<feature type="region of interest" description="Disordered" evidence="3">
    <location>
        <begin position="1"/>
        <end position="24"/>
    </location>
</feature>
<evidence type="ECO:0000256" key="1">
    <source>
        <dbReference type="ARBA" id="ARBA00022884"/>
    </source>
</evidence>
<dbReference type="GO" id="GO:0003723">
    <property type="term" value="F:RNA binding"/>
    <property type="evidence" value="ECO:0007669"/>
    <property type="project" value="UniProtKB-UniRule"/>
</dbReference>
<dbReference type="SMART" id="SM00360">
    <property type="entry name" value="RRM"/>
    <property type="match status" value="1"/>
</dbReference>
<comment type="caution">
    <text evidence="5">The sequence shown here is derived from an EMBL/GenBank/DDBJ whole genome shotgun (WGS) entry which is preliminary data.</text>
</comment>
<dbReference type="Gene3D" id="3.30.70.330">
    <property type="match status" value="2"/>
</dbReference>
<dbReference type="InterPro" id="IPR000504">
    <property type="entry name" value="RRM_dom"/>
</dbReference>
<accession>A0A834GKF4</accession>
<evidence type="ECO:0000256" key="3">
    <source>
        <dbReference type="SAM" id="MobiDB-lite"/>
    </source>
</evidence>
<dbReference type="EMBL" id="WJXA01000009">
    <property type="protein sequence ID" value="KAF7132668.1"/>
    <property type="molecule type" value="Genomic_DNA"/>
</dbReference>
<dbReference type="InterPro" id="IPR012677">
    <property type="entry name" value="Nucleotide-bd_a/b_plait_sf"/>
</dbReference>
<name>A0A834GKF4_RHOSS</name>
<feature type="compositionally biased region" description="Basic and acidic residues" evidence="3">
    <location>
        <begin position="380"/>
        <end position="419"/>
    </location>
</feature>
<evidence type="ECO:0000313" key="5">
    <source>
        <dbReference type="EMBL" id="KAF7132668.1"/>
    </source>
</evidence>
<dbReference type="AlphaFoldDB" id="A0A834GKF4"/>
<dbReference type="PANTHER" id="PTHR21245">
    <property type="entry name" value="HETEROGENEOUS NUCLEAR RIBONUCLEOPROTEIN"/>
    <property type="match status" value="1"/>
</dbReference>
<dbReference type="OrthoDB" id="3800936at2759"/>
<gene>
    <name evidence="5" type="ORF">RHSIM_Rhsim09G0193400</name>
</gene>
<feature type="domain" description="RRM" evidence="4">
    <location>
        <begin position="73"/>
        <end position="174"/>
    </location>
</feature>
<organism evidence="5 6">
    <name type="scientific">Rhododendron simsii</name>
    <name type="common">Sims's rhododendron</name>
    <dbReference type="NCBI Taxonomy" id="118357"/>
    <lineage>
        <taxon>Eukaryota</taxon>
        <taxon>Viridiplantae</taxon>
        <taxon>Streptophyta</taxon>
        <taxon>Embryophyta</taxon>
        <taxon>Tracheophyta</taxon>
        <taxon>Spermatophyta</taxon>
        <taxon>Magnoliopsida</taxon>
        <taxon>eudicotyledons</taxon>
        <taxon>Gunneridae</taxon>
        <taxon>Pentapetalae</taxon>
        <taxon>asterids</taxon>
        <taxon>Ericales</taxon>
        <taxon>Ericaceae</taxon>
        <taxon>Ericoideae</taxon>
        <taxon>Rhodoreae</taxon>
        <taxon>Rhododendron</taxon>
    </lineage>
</organism>
<evidence type="ECO:0000313" key="6">
    <source>
        <dbReference type="Proteomes" id="UP000626092"/>
    </source>
</evidence>
<dbReference type="InterPro" id="IPR035979">
    <property type="entry name" value="RBD_domain_sf"/>
</dbReference>
<feature type="domain" description="RRM" evidence="4">
    <location>
        <begin position="187"/>
        <end position="267"/>
    </location>
</feature>
<keyword evidence="6" id="KW-1185">Reference proteome</keyword>